<name>A0A7K0ID67_9ACTN</name>
<accession>A0A7K0ID67</accession>
<evidence type="ECO:0000313" key="1">
    <source>
        <dbReference type="EMBL" id="MSA95420.1"/>
    </source>
</evidence>
<reference evidence="1 2" key="1">
    <citation type="journal article" date="2019" name="Nat. Med.">
        <title>A library of human gut bacterial isolates paired with longitudinal multiomics data enables mechanistic microbiome research.</title>
        <authorList>
            <person name="Poyet M."/>
            <person name="Groussin M."/>
            <person name="Gibbons S.M."/>
            <person name="Avila-Pacheco J."/>
            <person name="Jiang X."/>
            <person name="Kearney S.M."/>
            <person name="Perrotta A.R."/>
            <person name="Berdy B."/>
            <person name="Zhao S."/>
            <person name="Lieberman T.D."/>
            <person name="Swanson P.K."/>
            <person name="Smith M."/>
            <person name="Roesemann S."/>
            <person name="Alexander J.E."/>
            <person name="Rich S.A."/>
            <person name="Livny J."/>
            <person name="Vlamakis H."/>
            <person name="Clish C."/>
            <person name="Bullock K."/>
            <person name="Deik A."/>
            <person name="Scott J."/>
            <person name="Pierce K.A."/>
            <person name="Xavier R.J."/>
            <person name="Alm E.J."/>
        </authorList>
    </citation>
    <scope>NUCLEOTIDE SEQUENCE [LARGE SCALE GENOMIC DNA]</scope>
    <source>
        <strain evidence="1 2">BIOML-A1</strain>
    </source>
</reference>
<dbReference type="AlphaFoldDB" id="A0A7K0ID67"/>
<sequence>MGLPRGRRTPRGKTRWYLVHVPEGREQATCEKIRKIVPSDLLADAFVLRKERWFKRAGVWSLNLVQMYHEYFFVATGDVTALDRELSRLSFPARIASESGRGFLPLAFEAQEWFEASMDADHVLRSSMAHIVEGELRVLAGPLMGQERRVRKIDRHRRRCLVDVCDADGGFVEQMPLDVPFKS</sequence>
<dbReference type="RefSeq" id="WP_123649907.1">
    <property type="nucleotide sequence ID" value="NZ_CP168029.1"/>
</dbReference>
<evidence type="ECO:0000313" key="2">
    <source>
        <dbReference type="Proteomes" id="UP000462865"/>
    </source>
</evidence>
<dbReference type="GO" id="GO:0006354">
    <property type="term" value="P:DNA-templated transcription elongation"/>
    <property type="evidence" value="ECO:0007669"/>
    <property type="project" value="InterPro"/>
</dbReference>
<dbReference type="EMBL" id="WKZA01000048">
    <property type="protein sequence ID" value="MSA95420.1"/>
    <property type="molecule type" value="Genomic_DNA"/>
</dbReference>
<gene>
    <name evidence="1" type="ORF">GKG38_10220</name>
</gene>
<comment type="caution">
    <text evidence="1">The sequence shown here is derived from an EMBL/GenBank/DDBJ whole genome shotgun (WGS) entry which is preliminary data.</text>
</comment>
<evidence type="ECO:0008006" key="3">
    <source>
        <dbReference type="Google" id="ProtNLM"/>
    </source>
</evidence>
<dbReference type="InterPro" id="IPR036735">
    <property type="entry name" value="NGN_dom_sf"/>
</dbReference>
<organism evidence="1 2">
    <name type="scientific">Gordonibacter urolithinfaciens</name>
    <dbReference type="NCBI Taxonomy" id="1335613"/>
    <lineage>
        <taxon>Bacteria</taxon>
        <taxon>Bacillati</taxon>
        <taxon>Actinomycetota</taxon>
        <taxon>Coriobacteriia</taxon>
        <taxon>Eggerthellales</taxon>
        <taxon>Eggerthellaceae</taxon>
        <taxon>Gordonibacter</taxon>
    </lineage>
</organism>
<proteinExistence type="predicted"/>
<protein>
    <recommendedName>
        <fullName evidence="3">Antitermination protein NusG</fullName>
    </recommendedName>
</protein>
<dbReference type="Gene3D" id="3.30.70.940">
    <property type="entry name" value="NusG, N-terminal domain"/>
    <property type="match status" value="1"/>
</dbReference>
<dbReference type="Proteomes" id="UP000462865">
    <property type="component" value="Unassembled WGS sequence"/>
</dbReference>